<evidence type="ECO:0000256" key="2">
    <source>
        <dbReference type="ARBA" id="ARBA00010527"/>
    </source>
</evidence>
<evidence type="ECO:0000256" key="4">
    <source>
        <dbReference type="ARBA" id="ARBA00022448"/>
    </source>
</evidence>
<feature type="domain" description="Membrane insertase YidC/Oxa/ALB C-terminal" evidence="15">
    <location>
        <begin position="367"/>
        <end position="544"/>
    </location>
</feature>
<evidence type="ECO:0000256" key="3">
    <source>
        <dbReference type="ARBA" id="ARBA00015325"/>
    </source>
</evidence>
<dbReference type="GO" id="GO:0005886">
    <property type="term" value="C:plasma membrane"/>
    <property type="evidence" value="ECO:0007669"/>
    <property type="project" value="UniProtKB-SubCell"/>
</dbReference>
<comment type="caution">
    <text evidence="17">The sequence shown here is derived from an EMBL/GenBank/DDBJ whole genome shotgun (WGS) entry which is preliminary data.</text>
</comment>
<proteinExistence type="inferred from homology"/>
<evidence type="ECO:0000256" key="8">
    <source>
        <dbReference type="ARBA" id="ARBA00022989"/>
    </source>
</evidence>
<comment type="function">
    <text evidence="13">Required for the insertion and/or proper folding and/or complex formation of integral membrane proteins into the membrane. Involved in integration of membrane proteins that insert both dependently and independently of the Sec translocase complex, as well as at least some lipoproteins. Aids folding of multispanning membrane proteins.</text>
</comment>
<feature type="transmembrane region" description="Helical" evidence="13">
    <location>
        <begin position="6"/>
        <end position="23"/>
    </location>
</feature>
<dbReference type="PRINTS" id="PR01900">
    <property type="entry name" value="YIDCPROTEIN"/>
</dbReference>
<name>A0A9D7E6C5_9PROT</name>
<feature type="domain" description="Membrane insertase YidC N-terminal" evidence="16">
    <location>
        <begin position="77"/>
        <end position="356"/>
    </location>
</feature>
<dbReference type="NCBIfam" id="NF002352">
    <property type="entry name" value="PRK01318.1-3"/>
    <property type="match status" value="1"/>
</dbReference>
<dbReference type="Proteomes" id="UP000807785">
    <property type="component" value="Unassembled WGS sequence"/>
</dbReference>
<evidence type="ECO:0000256" key="13">
    <source>
        <dbReference type="HAMAP-Rule" id="MF_01810"/>
    </source>
</evidence>
<keyword evidence="9 13" id="KW-0472">Membrane</keyword>
<dbReference type="Gene3D" id="2.70.98.90">
    <property type="match status" value="1"/>
</dbReference>
<dbReference type="NCBIfam" id="TIGR03593">
    <property type="entry name" value="yidC_nterm"/>
    <property type="match status" value="1"/>
</dbReference>
<dbReference type="NCBIfam" id="NF002353">
    <property type="entry name" value="PRK01318.1-4"/>
    <property type="match status" value="1"/>
</dbReference>
<dbReference type="Pfam" id="PF14849">
    <property type="entry name" value="YidC_periplas"/>
    <property type="match status" value="1"/>
</dbReference>
<keyword evidence="7 13" id="KW-0653">Protein transport</keyword>
<feature type="region of interest" description="Disordered" evidence="14">
    <location>
        <begin position="32"/>
        <end position="57"/>
    </location>
</feature>
<evidence type="ECO:0000256" key="6">
    <source>
        <dbReference type="ARBA" id="ARBA00022692"/>
    </source>
</evidence>
<evidence type="ECO:0000313" key="18">
    <source>
        <dbReference type="Proteomes" id="UP000807785"/>
    </source>
</evidence>
<dbReference type="Pfam" id="PF02096">
    <property type="entry name" value="60KD_IMP"/>
    <property type="match status" value="1"/>
</dbReference>
<keyword evidence="6 13" id="KW-0812">Transmembrane</keyword>
<accession>A0A9D7E6C5</accession>
<dbReference type="NCBIfam" id="TIGR03592">
    <property type="entry name" value="yidC_oxa1_cterm"/>
    <property type="match status" value="1"/>
</dbReference>
<evidence type="ECO:0000256" key="7">
    <source>
        <dbReference type="ARBA" id="ARBA00022927"/>
    </source>
</evidence>
<evidence type="ECO:0000313" key="17">
    <source>
        <dbReference type="EMBL" id="MBK6971972.1"/>
    </source>
</evidence>
<organism evidence="17 18">
    <name type="scientific">Candidatus Methylophosphatis roskildensis</name>
    <dbReference type="NCBI Taxonomy" id="2899263"/>
    <lineage>
        <taxon>Bacteria</taxon>
        <taxon>Pseudomonadati</taxon>
        <taxon>Pseudomonadota</taxon>
        <taxon>Betaproteobacteria</taxon>
        <taxon>Nitrosomonadales</taxon>
        <taxon>Sterolibacteriaceae</taxon>
        <taxon>Candidatus Methylophosphatis</taxon>
    </lineage>
</organism>
<dbReference type="InterPro" id="IPR038221">
    <property type="entry name" value="YidC_periplasmic_sf"/>
</dbReference>
<keyword evidence="8 13" id="KW-1133">Transmembrane helix</keyword>
<reference evidence="17" key="1">
    <citation type="submission" date="2020-10" db="EMBL/GenBank/DDBJ databases">
        <title>Connecting structure to function with the recovery of over 1000 high-quality activated sludge metagenome-assembled genomes encoding full-length rRNA genes using long-read sequencing.</title>
        <authorList>
            <person name="Singleton C.M."/>
            <person name="Petriglieri F."/>
            <person name="Kristensen J.M."/>
            <person name="Kirkegaard R.H."/>
            <person name="Michaelsen T.Y."/>
            <person name="Andersen M.H."/>
            <person name="Karst S.M."/>
            <person name="Dueholm M.S."/>
            <person name="Nielsen P.H."/>
            <person name="Albertsen M."/>
        </authorList>
    </citation>
    <scope>NUCLEOTIDE SEQUENCE</scope>
    <source>
        <strain evidence="17">Bjer_18-Q3-R1-45_BAT3C.347</strain>
    </source>
</reference>
<evidence type="ECO:0000256" key="12">
    <source>
        <dbReference type="ARBA" id="ARBA00033342"/>
    </source>
</evidence>
<dbReference type="EMBL" id="JADJEV010000001">
    <property type="protein sequence ID" value="MBK6971972.1"/>
    <property type="molecule type" value="Genomic_DNA"/>
</dbReference>
<keyword evidence="4 13" id="KW-0813">Transport</keyword>
<evidence type="ECO:0000256" key="9">
    <source>
        <dbReference type="ARBA" id="ARBA00023136"/>
    </source>
</evidence>
<evidence type="ECO:0000259" key="16">
    <source>
        <dbReference type="Pfam" id="PF14849"/>
    </source>
</evidence>
<feature type="transmembrane region" description="Helical" evidence="13">
    <location>
        <begin position="367"/>
        <end position="390"/>
    </location>
</feature>
<dbReference type="PRINTS" id="PR00701">
    <property type="entry name" value="60KDINNERMP"/>
</dbReference>
<evidence type="ECO:0000256" key="14">
    <source>
        <dbReference type="SAM" id="MobiDB-lite"/>
    </source>
</evidence>
<dbReference type="GO" id="GO:0051205">
    <property type="term" value="P:protein insertion into membrane"/>
    <property type="evidence" value="ECO:0007669"/>
    <property type="project" value="TreeGrafter"/>
</dbReference>
<evidence type="ECO:0000256" key="11">
    <source>
        <dbReference type="ARBA" id="ARBA00033245"/>
    </source>
</evidence>
<comment type="subcellular location">
    <subcellularLocation>
        <location evidence="1">Cell inner membrane</location>
        <topology evidence="1">Multi-pass membrane protein</topology>
    </subcellularLocation>
    <subcellularLocation>
        <location evidence="13">Cell membrane</location>
        <topology evidence="13">Multi-pass membrane protein</topology>
    </subcellularLocation>
</comment>
<evidence type="ECO:0000256" key="5">
    <source>
        <dbReference type="ARBA" id="ARBA00022475"/>
    </source>
</evidence>
<keyword evidence="10 13" id="KW-0143">Chaperone</keyword>
<dbReference type="PANTHER" id="PTHR12428">
    <property type="entry name" value="OXA1"/>
    <property type="match status" value="1"/>
</dbReference>
<dbReference type="InterPro" id="IPR019998">
    <property type="entry name" value="Membr_insert_YidC"/>
</dbReference>
<dbReference type="HAMAP" id="MF_01810">
    <property type="entry name" value="YidC_type1"/>
    <property type="match status" value="1"/>
</dbReference>
<sequence>MDSQRLILVLILTFSLVMLWDGWQRQHLPAQSAAVPAEKNVTPTGVPTPTTSLSASSSAVPVVGPVAPAAALAKAIVATDLYIAEVSAQGGDIVRLELTRHKATSDMSKNFVLLESGGQHIYRAQSGLIGEGLPSHKTMFKLAPGSYSLAEGKDRVELRLEAPEAKGLSVSKVLTFHRGSYLIDVSYEIGNKGTEAIAPNAYFQLERDGTAPPSETRMVQTFTGVALYTEGEKYKKITFEDIAKDKAKFPPKANNGWIGIVQHYFVSAWLPQGSAEREFFVRKVSDNLYSAGVILPVANIAPGSTGTISAPLFAGPQEQGRLKSPDPSNPGFVATGFDLVVDYGWLTMIAAPLFWVLEWFHKLIGNWGWAIIALTVLIKAAFFPLSAASYKSMAKMRLVMPKLTRLKEQYGDDRAKLNQEMMELYKKEKINPLGGCLPIVVQIPVFISLYWVLLGSVEMRHAPWLGWIQDLSAKDPFFILPLVMGATMLIQTKLNPTPPDPIQAKVMMFMPIVFTGMFLFFPAGLVLYWVVNNLLSIAQQWQITRMIEGGKAKAV</sequence>
<keyword evidence="5 13" id="KW-1003">Cell membrane</keyword>
<feature type="compositionally biased region" description="Low complexity" evidence="14">
    <location>
        <begin position="41"/>
        <end position="57"/>
    </location>
</feature>
<dbReference type="InterPro" id="IPR047196">
    <property type="entry name" value="YidC_ALB_C"/>
</dbReference>
<evidence type="ECO:0000256" key="1">
    <source>
        <dbReference type="ARBA" id="ARBA00004429"/>
    </source>
</evidence>
<dbReference type="InterPro" id="IPR028053">
    <property type="entry name" value="Membr_insert_YidC_N"/>
</dbReference>
<feature type="transmembrane region" description="Helical" evidence="13">
    <location>
        <begin position="436"/>
        <end position="457"/>
    </location>
</feature>
<evidence type="ECO:0000256" key="10">
    <source>
        <dbReference type="ARBA" id="ARBA00023186"/>
    </source>
</evidence>
<dbReference type="GO" id="GO:0015031">
    <property type="term" value="P:protein transport"/>
    <property type="evidence" value="ECO:0007669"/>
    <property type="project" value="UniProtKB-KW"/>
</dbReference>
<dbReference type="GO" id="GO:0032977">
    <property type="term" value="F:membrane insertase activity"/>
    <property type="evidence" value="ECO:0007669"/>
    <property type="project" value="InterPro"/>
</dbReference>
<protein>
    <recommendedName>
        <fullName evidence="3 13">Membrane protein insertase YidC</fullName>
    </recommendedName>
    <alternativeName>
        <fullName evidence="12 13">Foldase YidC</fullName>
    </alternativeName>
    <alternativeName>
        <fullName evidence="13">Membrane protein YidC</fullName>
    </alternativeName>
    <alternativeName>
        <fullName evidence="11 13">membrane integrase YidC</fullName>
    </alternativeName>
</protein>
<dbReference type="InterPro" id="IPR001708">
    <property type="entry name" value="YidC/ALB3/OXA1/COX18"/>
</dbReference>
<dbReference type="InterPro" id="IPR028055">
    <property type="entry name" value="YidC/Oxa/ALB_C"/>
</dbReference>
<dbReference type="CDD" id="cd20070">
    <property type="entry name" value="5TM_YidC_Alb3"/>
    <property type="match status" value="1"/>
</dbReference>
<feature type="transmembrane region" description="Helical" evidence="13">
    <location>
        <begin position="506"/>
        <end position="531"/>
    </location>
</feature>
<comment type="subunit">
    <text evidence="13">Interacts with the Sec translocase complex via SecD. Specifically interacts with transmembrane segments of nascent integral membrane proteins during membrane integration.</text>
</comment>
<gene>
    <name evidence="13 17" type="primary">yidC</name>
    <name evidence="17" type="ORF">IPH26_03045</name>
</gene>
<dbReference type="PANTHER" id="PTHR12428:SF65">
    <property type="entry name" value="CYTOCHROME C OXIDASE ASSEMBLY PROTEIN COX18, MITOCHONDRIAL"/>
    <property type="match status" value="1"/>
</dbReference>
<evidence type="ECO:0000259" key="15">
    <source>
        <dbReference type="Pfam" id="PF02096"/>
    </source>
</evidence>
<dbReference type="CDD" id="cd19961">
    <property type="entry name" value="EcYidC-like_peri"/>
    <property type="match status" value="1"/>
</dbReference>
<comment type="similarity">
    <text evidence="2 13">Belongs to the OXA1/ALB3/YidC family. Type 1 subfamily.</text>
</comment>
<dbReference type="AlphaFoldDB" id="A0A9D7E6C5"/>